<dbReference type="CDD" id="cd04690">
    <property type="entry name" value="NUDIX_Hydrolase"/>
    <property type="match status" value="1"/>
</dbReference>
<evidence type="ECO:0000313" key="4">
    <source>
        <dbReference type="EMBL" id="WZE68544.1"/>
    </source>
</evidence>
<dbReference type="RefSeq" id="WP_420496195.1">
    <property type="nucleotide sequence ID" value="NZ_CP124585.1"/>
</dbReference>
<dbReference type="Pfam" id="PF00293">
    <property type="entry name" value="NUDIX"/>
    <property type="match status" value="1"/>
</dbReference>
<dbReference type="PROSITE" id="PS51462">
    <property type="entry name" value="NUDIX"/>
    <property type="match status" value="1"/>
</dbReference>
<dbReference type="AlphaFoldDB" id="A0AAU6REY6"/>
<reference evidence="4" key="1">
    <citation type="submission" date="2023-04" db="EMBL/GenBank/DDBJ databases">
        <title>Macrococci isolated from food, foodproducing animals, and human clinical materials.</title>
        <authorList>
            <person name="Maslanova I."/>
            <person name="Svec P."/>
            <person name="Sedlacek I."/>
            <person name="Novakova D."/>
            <person name="Keller J.E."/>
            <person name="Schwendener S."/>
            <person name="Finstrlova A."/>
            <person name="Botka T."/>
            <person name="Kovarovic V."/>
            <person name="Petras P."/>
            <person name="Perreten V."/>
            <person name="Pantucek R."/>
        </authorList>
    </citation>
    <scope>NUCLEOTIDE SEQUENCE</scope>
    <source>
        <strain evidence="4">NRL/St 13/116</strain>
    </source>
</reference>
<dbReference type="InterPro" id="IPR000086">
    <property type="entry name" value="NUDIX_hydrolase_dom"/>
</dbReference>
<dbReference type="PANTHER" id="PTHR43046">
    <property type="entry name" value="GDP-MANNOSE MANNOSYL HYDROLASE"/>
    <property type="match status" value="1"/>
</dbReference>
<feature type="domain" description="Nudix hydrolase" evidence="3">
    <location>
        <begin position="1"/>
        <end position="126"/>
    </location>
</feature>
<gene>
    <name evidence="4" type="ORF">QA540_09280</name>
</gene>
<dbReference type="SUPFAM" id="SSF55811">
    <property type="entry name" value="Nudix"/>
    <property type="match status" value="1"/>
</dbReference>
<dbReference type="GO" id="GO:0016787">
    <property type="term" value="F:hydrolase activity"/>
    <property type="evidence" value="ECO:0007669"/>
    <property type="project" value="UniProtKB-KW"/>
</dbReference>
<accession>A0AAU6REY6</accession>
<evidence type="ECO:0000259" key="3">
    <source>
        <dbReference type="PROSITE" id="PS51462"/>
    </source>
</evidence>
<proteinExistence type="predicted"/>
<dbReference type="EMBL" id="CP124585">
    <property type="protein sequence ID" value="WZE68544.1"/>
    <property type="molecule type" value="Genomic_DNA"/>
</dbReference>
<name>A0AAU6REY6_9STAP</name>
<organism evidence="4">
    <name type="scientific">Macrococcus psychrotolerans</name>
    <dbReference type="NCBI Taxonomy" id="3039389"/>
    <lineage>
        <taxon>Bacteria</taxon>
        <taxon>Bacillati</taxon>
        <taxon>Bacillota</taxon>
        <taxon>Bacilli</taxon>
        <taxon>Bacillales</taxon>
        <taxon>Staphylococcaceae</taxon>
        <taxon>Macrococcus</taxon>
    </lineage>
</organism>
<sequence>MIHYKCANLVHMKDGKLLLVKVRENEHYYLPGGKIETGEDDRTSLERELREELSLQLDRENMLYLYTVTGLAYPDTDKTVELRCYRYADDIREIHMNSEITDVKYIDINEKEKIAPAVNKLIEEYL</sequence>
<evidence type="ECO:0000256" key="1">
    <source>
        <dbReference type="ARBA" id="ARBA00001946"/>
    </source>
</evidence>
<dbReference type="InterPro" id="IPR015797">
    <property type="entry name" value="NUDIX_hydrolase-like_dom_sf"/>
</dbReference>
<protein>
    <submittedName>
        <fullName evidence="4">NUDIX domain-containing protein</fullName>
    </submittedName>
</protein>
<evidence type="ECO:0000256" key="2">
    <source>
        <dbReference type="ARBA" id="ARBA00022801"/>
    </source>
</evidence>
<comment type="cofactor">
    <cofactor evidence="1">
        <name>Mg(2+)</name>
        <dbReference type="ChEBI" id="CHEBI:18420"/>
    </cofactor>
</comment>
<dbReference type="Gene3D" id="3.90.79.10">
    <property type="entry name" value="Nucleoside Triphosphate Pyrophosphohydrolase"/>
    <property type="match status" value="1"/>
</dbReference>
<keyword evidence="2" id="KW-0378">Hydrolase</keyword>
<dbReference type="PANTHER" id="PTHR43046:SF14">
    <property type="entry name" value="MUTT_NUDIX FAMILY PROTEIN"/>
    <property type="match status" value="1"/>
</dbReference>